<name>A0A2S3X3N9_PSEPU</name>
<reference evidence="3 4" key="1">
    <citation type="submission" date="2016-08" db="EMBL/GenBank/DDBJ databases">
        <authorList>
            <person name="Seilhamer J.J."/>
        </authorList>
    </citation>
    <scope>NUCLEOTIDE SEQUENCE [LARGE SCALE GENOMIC DNA]</scope>
    <source>
        <strain evidence="3 4">KH-21-114</strain>
    </source>
</reference>
<reference evidence="3 4" key="2">
    <citation type="submission" date="2018-03" db="EMBL/GenBank/DDBJ databases">
        <title>Draft genome of Pseudomonas putida strain KH-21-114.</title>
        <authorList>
            <person name="Yoshizawa S."/>
            <person name="Khan N.H."/>
            <person name="Nishimura M."/>
            <person name="Chiura H.X."/>
            <person name="Ogura Y."/>
            <person name="Hayashi T."/>
            <person name="Kogure K."/>
        </authorList>
    </citation>
    <scope>NUCLEOTIDE SEQUENCE [LARGE SCALE GENOMIC DNA]</scope>
    <source>
        <strain evidence="3 4">KH-21-114</strain>
    </source>
</reference>
<keyword evidence="2" id="KW-0472">Membrane</keyword>
<proteinExistence type="predicted"/>
<evidence type="ECO:0000256" key="1">
    <source>
        <dbReference type="SAM" id="Coils"/>
    </source>
</evidence>
<organism evidence="3 4">
    <name type="scientific">Pseudomonas putida</name>
    <name type="common">Arthrobacter siderocapsulatus</name>
    <dbReference type="NCBI Taxonomy" id="303"/>
    <lineage>
        <taxon>Bacteria</taxon>
        <taxon>Pseudomonadati</taxon>
        <taxon>Pseudomonadota</taxon>
        <taxon>Gammaproteobacteria</taxon>
        <taxon>Pseudomonadales</taxon>
        <taxon>Pseudomonadaceae</taxon>
        <taxon>Pseudomonas</taxon>
    </lineage>
</organism>
<dbReference type="RefSeq" id="WP_103446565.1">
    <property type="nucleotide sequence ID" value="NZ_MINH01000019.1"/>
</dbReference>
<keyword evidence="1" id="KW-0175">Coiled coil</keyword>
<dbReference type="Proteomes" id="UP000237230">
    <property type="component" value="Unassembled WGS sequence"/>
</dbReference>
<evidence type="ECO:0000313" key="3">
    <source>
        <dbReference type="EMBL" id="POG09738.1"/>
    </source>
</evidence>
<feature type="coiled-coil region" evidence="1">
    <location>
        <begin position="11"/>
        <end position="38"/>
    </location>
</feature>
<dbReference type="OrthoDB" id="6991315at2"/>
<keyword evidence="2" id="KW-1133">Transmembrane helix</keyword>
<accession>A0A2S3X3N9</accession>
<evidence type="ECO:0000313" key="4">
    <source>
        <dbReference type="Proteomes" id="UP000237230"/>
    </source>
</evidence>
<protein>
    <submittedName>
        <fullName evidence="3">Uncharacterized protein</fullName>
    </submittedName>
</protein>
<gene>
    <name evidence="3" type="ORF">BGP84_08355</name>
</gene>
<keyword evidence="2" id="KW-0812">Transmembrane</keyword>
<feature type="transmembrane region" description="Helical" evidence="2">
    <location>
        <begin position="42"/>
        <end position="62"/>
    </location>
</feature>
<dbReference type="AlphaFoldDB" id="A0A2S3X3N9"/>
<sequence length="63" mass="7198">MRQDDRDNLELDKLLIEKQRLSAEARKFTAEVNKLNRETFCYPFIVGSTTLAALSGIISLLIK</sequence>
<dbReference type="EMBL" id="MINH01000019">
    <property type="protein sequence ID" value="POG09738.1"/>
    <property type="molecule type" value="Genomic_DNA"/>
</dbReference>
<comment type="caution">
    <text evidence="3">The sequence shown here is derived from an EMBL/GenBank/DDBJ whole genome shotgun (WGS) entry which is preliminary data.</text>
</comment>
<evidence type="ECO:0000256" key="2">
    <source>
        <dbReference type="SAM" id="Phobius"/>
    </source>
</evidence>